<dbReference type="EMBL" id="KB469304">
    <property type="protein sequence ID" value="EPQ53956.1"/>
    <property type="molecule type" value="Genomic_DNA"/>
</dbReference>
<proteinExistence type="predicted"/>
<dbReference type="InterPro" id="IPR046496">
    <property type="entry name" value="DUF6589"/>
</dbReference>
<evidence type="ECO:0000313" key="4">
    <source>
        <dbReference type="Proteomes" id="UP000030669"/>
    </source>
</evidence>
<dbReference type="AlphaFoldDB" id="S7Q1T4"/>
<accession>S7Q1T4</accession>
<sequence>MLVSTDLLYRALAALKQLDTTPTNLVIGLLQNSELNNDAATNELVCNATRIMDSLQAHGSAASEMLQWAHESLKRTYGNEIRKLAQKSTGLHFTVSKASVLQLKGFDVADIAGRMRMLAPHLWDLVGVLLSAEHVLELRRKQRARAKAGDEVPDEDVEMQSASDDEDDLWRQFDSPDSATEGGNTAEEHDEYKEAERREAILTMRCNAIQSMIGIYSHACNSPEAMIDLLSRIGISISPDTINHAVRSLSKEAAHEIKALGRTLLASYAYDNFDVEMKHSVPTVEKPQDNSLHFTSGTLLRLEHGVTRKDLDCSEELWKSSRLNPANWRLPHTFDWKKLMRIHPQTDPAEHPTRLTRRQRFNCWKFLHDLIHHGPEYFRRFARDLEDPETIIQIPETKSQQVPARAMDLNQSTVQGNASALNNLFEQAGIAGDTAQDPPAKAAVDIGNHVVLVHGDLSTCERVQSLQESRSEEKTPWRRFQFIVFIIGLFHLKMAAADAIWKIFIQPKSAREDDTSLMKTVAQIRPKETLKIGSKPGFRRMHEIIQHVGIVSRLDCWKQAVTNWLPTFNTFETWVESKPEWEDVKQLAVRIIESGKYVADDKFPSLREESETSRDQQYENVALREQYFLLYEELTYGMNCGDIGRVEDCFMPWAFIFRGCGKHKYATQLTKHTIQMNILCNPTGKKKAFRAIDWLVEHNNLYIKVNYTHSLQLSATKWFSCRGFMAAASRITQRREYFRNLL</sequence>
<name>S7Q1T4_GLOTA</name>
<dbReference type="Proteomes" id="UP000030669">
    <property type="component" value="Unassembled WGS sequence"/>
</dbReference>
<dbReference type="OrthoDB" id="4743193at2759"/>
<evidence type="ECO:0000313" key="3">
    <source>
        <dbReference type="EMBL" id="EPQ53956.1"/>
    </source>
</evidence>
<evidence type="ECO:0000259" key="2">
    <source>
        <dbReference type="Pfam" id="PF20231"/>
    </source>
</evidence>
<organism evidence="3 4">
    <name type="scientific">Gloeophyllum trabeum (strain ATCC 11539 / FP-39264 / Madison 617)</name>
    <name type="common">Brown rot fungus</name>
    <dbReference type="NCBI Taxonomy" id="670483"/>
    <lineage>
        <taxon>Eukaryota</taxon>
        <taxon>Fungi</taxon>
        <taxon>Dikarya</taxon>
        <taxon>Basidiomycota</taxon>
        <taxon>Agaricomycotina</taxon>
        <taxon>Agaricomycetes</taxon>
        <taxon>Gloeophyllales</taxon>
        <taxon>Gloeophyllaceae</taxon>
        <taxon>Gloeophyllum</taxon>
    </lineage>
</organism>
<feature type="domain" description="DUF6589" evidence="2">
    <location>
        <begin position="350"/>
        <end position="712"/>
    </location>
</feature>
<feature type="region of interest" description="Disordered" evidence="1">
    <location>
        <begin position="144"/>
        <end position="193"/>
    </location>
</feature>
<protein>
    <recommendedName>
        <fullName evidence="2">DUF6589 domain-containing protein</fullName>
    </recommendedName>
</protein>
<feature type="compositionally biased region" description="Acidic residues" evidence="1">
    <location>
        <begin position="151"/>
        <end position="168"/>
    </location>
</feature>
<dbReference type="OMA" id="NVANDWA"/>
<dbReference type="KEGG" id="gtr:GLOTRDRAFT_43933"/>
<reference evidence="3 4" key="1">
    <citation type="journal article" date="2012" name="Science">
        <title>The Paleozoic origin of enzymatic lignin decomposition reconstructed from 31 fungal genomes.</title>
        <authorList>
            <person name="Floudas D."/>
            <person name="Binder M."/>
            <person name="Riley R."/>
            <person name="Barry K."/>
            <person name="Blanchette R.A."/>
            <person name="Henrissat B."/>
            <person name="Martinez A.T."/>
            <person name="Otillar R."/>
            <person name="Spatafora J.W."/>
            <person name="Yadav J.S."/>
            <person name="Aerts A."/>
            <person name="Benoit I."/>
            <person name="Boyd A."/>
            <person name="Carlson A."/>
            <person name="Copeland A."/>
            <person name="Coutinho P.M."/>
            <person name="de Vries R.P."/>
            <person name="Ferreira P."/>
            <person name="Findley K."/>
            <person name="Foster B."/>
            <person name="Gaskell J."/>
            <person name="Glotzer D."/>
            <person name="Gorecki P."/>
            <person name="Heitman J."/>
            <person name="Hesse C."/>
            <person name="Hori C."/>
            <person name="Igarashi K."/>
            <person name="Jurgens J.A."/>
            <person name="Kallen N."/>
            <person name="Kersten P."/>
            <person name="Kohler A."/>
            <person name="Kuees U."/>
            <person name="Kumar T.K.A."/>
            <person name="Kuo A."/>
            <person name="LaButti K."/>
            <person name="Larrondo L.F."/>
            <person name="Lindquist E."/>
            <person name="Ling A."/>
            <person name="Lombard V."/>
            <person name="Lucas S."/>
            <person name="Lundell T."/>
            <person name="Martin R."/>
            <person name="McLaughlin D.J."/>
            <person name="Morgenstern I."/>
            <person name="Morin E."/>
            <person name="Murat C."/>
            <person name="Nagy L.G."/>
            <person name="Nolan M."/>
            <person name="Ohm R.A."/>
            <person name="Patyshakuliyeva A."/>
            <person name="Rokas A."/>
            <person name="Ruiz-Duenas F.J."/>
            <person name="Sabat G."/>
            <person name="Salamov A."/>
            <person name="Samejima M."/>
            <person name="Schmutz J."/>
            <person name="Slot J.C."/>
            <person name="St John F."/>
            <person name="Stenlid J."/>
            <person name="Sun H."/>
            <person name="Sun S."/>
            <person name="Syed K."/>
            <person name="Tsang A."/>
            <person name="Wiebenga A."/>
            <person name="Young D."/>
            <person name="Pisabarro A."/>
            <person name="Eastwood D.C."/>
            <person name="Martin F."/>
            <person name="Cullen D."/>
            <person name="Grigoriev I.V."/>
            <person name="Hibbett D.S."/>
        </authorList>
    </citation>
    <scope>NUCLEOTIDE SEQUENCE [LARGE SCALE GENOMIC DNA]</scope>
    <source>
        <strain evidence="3 4">ATCC 11539</strain>
    </source>
</reference>
<keyword evidence="4" id="KW-1185">Reference proteome</keyword>
<evidence type="ECO:0000256" key="1">
    <source>
        <dbReference type="SAM" id="MobiDB-lite"/>
    </source>
</evidence>
<dbReference type="GeneID" id="19306234"/>
<dbReference type="RefSeq" id="XP_007867200.1">
    <property type="nucleotide sequence ID" value="XM_007869009.1"/>
</dbReference>
<dbReference type="HOGENOM" id="CLU_009487_0_0_1"/>
<dbReference type="Pfam" id="PF20231">
    <property type="entry name" value="DUF6589"/>
    <property type="match status" value="1"/>
</dbReference>
<gene>
    <name evidence="3" type="ORF">GLOTRDRAFT_43933</name>
</gene>
<dbReference type="eggNOG" id="ENOG502SMRC">
    <property type="taxonomic scope" value="Eukaryota"/>
</dbReference>